<sequence>MDLSSAPAVRTVAARMRKRQWRASKSDWFPARSRRCEQRAPENESMAPKKNMLIHLNFVEKMKRLQQLVLGAGV</sequence>
<dbReference type="EMBL" id="JAULUE010002054">
    <property type="protein sequence ID" value="KAK5895066.1"/>
    <property type="molecule type" value="Genomic_DNA"/>
</dbReference>
<evidence type="ECO:0000313" key="2">
    <source>
        <dbReference type="Proteomes" id="UP001335648"/>
    </source>
</evidence>
<organism evidence="1 2">
    <name type="scientific">Champsocephalus esox</name>
    <name type="common">pike icefish</name>
    <dbReference type="NCBI Taxonomy" id="159716"/>
    <lineage>
        <taxon>Eukaryota</taxon>
        <taxon>Metazoa</taxon>
        <taxon>Chordata</taxon>
        <taxon>Craniata</taxon>
        <taxon>Vertebrata</taxon>
        <taxon>Euteleostomi</taxon>
        <taxon>Actinopterygii</taxon>
        <taxon>Neopterygii</taxon>
        <taxon>Teleostei</taxon>
        <taxon>Neoteleostei</taxon>
        <taxon>Acanthomorphata</taxon>
        <taxon>Eupercaria</taxon>
        <taxon>Perciformes</taxon>
        <taxon>Notothenioidei</taxon>
        <taxon>Channichthyidae</taxon>
        <taxon>Champsocephalus</taxon>
    </lineage>
</organism>
<evidence type="ECO:0000313" key="1">
    <source>
        <dbReference type="EMBL" id="KAK5895066.1"/>
    </source>
</evidence>
<proteinExistence type="predicted"/>
<dbReference type="AlphaFoldDB" id="A0AAN8C042"/>
<name>A0AAN8C042_9TELE</name>
<reference evidence="1 2" key="1">
    <citation type="journal article" date="2023" name="Mol. Biol. Evol.">
        <title>Genomics of Secondarily Temperate Adaptation in the Only Non-Antarctic Icefish.</title>
        <authorList>
            <person name="Rivera-Colon A.G."/>
            <person name="Rayamajhi N."/>
            <person name="Minhas B.F."/>
            <person name="Madrigal G."/>
            <person name="Bilyk K.T."/>
            <person name="Yoon V."/>
            <person name="Hune M."/>
            <person name="Gregory S."/>
            <person name="Cheng C.H.C."/>
            <person name="Catchen J.M."/>
        </authorList>
    </citation>
    <scope>NUCLEOTIDE SEQUENCE [LARGE SCALE GENOMIC DNA]</scope>
    <source>
        <strain evidence="1">JC2023a</strain>
    </source>
</reference>
<gene>
    <name evidence="1" type="ORF">CesoFtcFv8_011689</name>
</gene>
<comment type="caution">
    <text evidence="1">The sequence shown here is derived from an EMBL/GenBank/DDBJ whole genome shotgun (WGS) entry which is preliminary data.</text>
</comment>
<protein>
    <submittedName>
        <fullName evidence="1">Uncharacterized protein</fullName>
    </submittedName>
</protein>
<keyword evidence="2" id="KW-1185">Reference proteome</keyword>
<dbReference type="Proteomes" id="UP001335648">
    <property type="component" value="Unassembled WGS sequence"/>
</dbReference>
<accession>A0AAN8C042</accession>